<proteinExistence type="predicted"/>
<gene>
    <name evidence="2" type="ORF">McpAg1_08640</name>
</gene>
<organism evidence="2 3">
    <name type="scientific">Methanorbis furvi</name>
    <dbReference type="NCBI Taxonomy" id="3028299"/>
    <lineage>
        <taxon>Archaea</taxon>
        <taxon>Methanobacteriati</taxon>
        <taxon>Methanobacteriota</taxon>
        <taxon>Stenosarchaea group</taxon>
        <taxon>Methanomicrobia</taxon>
        <taxon>Methanomicrobiales</taxon>
        <taxon>Methanocorpusculaceae</taxon>
        <taxon>Methanorbis</taxon>
    </lineage>
</organism>
<sequence>MKPLLPLLLLLVVLAAFTSGCIQPTEIQPQIPAPSPTPIPTAPPSSGEPTFWISDTHRYLSYWNEKMGWNLTDQTLDEYAEELNSHLDATWEKGAMGYHITNISDYHHAVKNILGLTEEQFDAFVTADTEQKKIDRVNHHSPSSSLYGTSADQS</sequence>
<feature type="compositionally biased region" description="Pro residues" evidence="1">
    <location>
        <begin position="31"/>
        <end position="43"/>
    </location>
</feature>
<dbReference type="EMBL" id="JAWDKA010000004">
    <property type="protein sequence ID" value="MDV0441656.1"/>
    <property type="molecule type" value="Genomic_DNA"/>
</dbReference>
<evidence type="ECO:0000256" key="1">
    <source>
        <dbReference type="SAM" id="MobiDB-lite"/>
    </source>
</evidence>
<name>A0AAE4MC45_9EURY</name>
<dbReference type="RefSeq" id="WP_338094060.1">
    <property type="nucleotide sequence ID" value="NZ_JAWDKA010000004.1"/>
</dbReference>
<dbReference type="Proteomes" id="UP001273136">
    <property type="component" value="Unassembled WGS sequence"/>
</dbReference>
<dbReference type="AlphaFoldDB" id="A0AAE4MC45"/>
<comment type="caution">
    <text evidence="2">The sequence shown here is derived from an EMBL/GenBank/DDBJ whole genome shotgun (WGS) entry which is preliminary data.</text>
</comment>
<evidence type="ECO:0000313" key="2">
    <source>
        <dbReference type="EMBL" id="MDV0441656.1"/>
    </source>
</evidence>
<evidence type="ECO:0000313" key="3">
    <source>
        <dbReference type="Proteomes" id="UP001273136"/>
    </source>
</evidence>
<keyword evidence="3" id="KW-1185">Reference proteome</keyword>
<protein>
    <submittedName>
        <fullName evidence="2">Uncharacterized protein</fullName>
    </submittedName>
</protein>
<feature type="region of interest" description="Disordered" evidence="1">
    <location>
        <begin position="28"/>
        <end position="47"/>
    </location>
</feature>
<reference evidence="2" key="1">
    <citation type="submission" date="2023-06" db="EMBL/GenBank/DDBJ databases">
        <title>Genome sequence of Methancorpusculaceae sp. Ag1.</title>
        <authorList>
            <person name="Protasov E."/>
            <person name="Platt K."/>
            <person name="Poehlein A."/>
            <person name="Daniel R."/>
            <person name="Brune A."/>
        </authorList>
    </citation>
    <scope>NUCLEOTIDE SEQUENCE</scope>
    <source>
        <strain evidence="2">Ag1</strain>
    </source>
</reference>
<accession>A0AAE4MC45</accession>
<dbReference type="PROSITE" id="PS51257">
    <property type="entry name" value="PROKAR_LIPOPROTEIN"/>
    <property type="match status" value="1"/>
</dbReference>